<dbReference type="STRING" id="47839.BN973_03885"/>
<dbReference type="OrthoDB" id="4725901at2"/>
<dbReference type="AlphaFoldDB" id="A0A024K0Z5"/>
<feature type="signal peptide" evidence="1">
    <location>
        <begin position="1"/>
        <end position="17"/>
    </location>
</feature>
<evidence type="ECO:0000313" key="2">
    <source>
        <dbReference type="EMBL" id="CDO89509.1"/>
    </source>
</evidence>
<evidence type="ECO:0000313" key="3">
    <source>
        <dbReference type="EMBL" id="ORX04869.1"/>
    </source>
</evidence>
<gene>
    <name evidence="3" type="ORF">AWC29_13320</name>
    <name evidence="2" type="ORF">BN973_03885</name>
</gene>
<dbReference type="EMBL" id="HG964446">
    <property type="protein sequence ID" value="CDO89509.1"/>
    <property type="molecule type" value="Genomic_DNA"/>
</dbReference>
<evidence type="ECO:0000256" key="1">
    <source>
        <dbReference type="SAM" id="SignalP"/>
    </source>
</evidence>
<keyword evidence="1" id="KW-0732">Signal</keyword>
<reference evidence="3 4" key="3">
    <citation type="submission" date="2016-01" db="EMBL/GenBank/DDBJ databases">
        <title>The new phylogeny of the genus Mycobacterium.</title>
        <authorList>
            <person name="Tarcisio F."/>
            <person name="Conor M."/>
            <person name="Antonella G."/>
            <person name="Elisabetta G."/>
            <person name="Giulia F.S."/>
            <person name="Sara T."/>
            <person name="Anna F."/>
            <person name="Clotilde B."/>
            <person name="Roberto B."/>
            <person name="Veronica D.S."/>
            <person name="Fabio R."/>
            <person name="Monica P."/>
            <person name="Olivier J."/>
            <person name="Enrico T."/>
            <person name="Nicola S."/>
        </authorList>
    </citation>
    <scope>NUCLEOTIDE SEQUENCE [LARGE SCALE GENOMIC DNA]</scope>
    <source>
        <strain evidence="3 4">DSM 44626</strain>
    </source>
</reference>
<accession>A0A024K0Z5</accession>
<dbReference type="HOGENOM" id="CLU_2936719_0_0_11"/>
<dbReference type="Proteomes" id="UP000193710">
    <property type="component" value="Unassembled WGS sequence"/>
</dbReference>
<feature type="chain" id="PRO_5005155350" evidence="1">
    <location>
        <begin position="18"/>
        <end position="60"/>
    </location>
</feature>
<proteinExistence type="predicted"/>
<organism evidence="2">
    <name type="scientific">Mycobacterium triplex</name>
    <dbReference type="NCBI Taxonomy" id="47839"/>
    <lineage>
        <taxon>Bacteria</taxon>
        <taxon>Bacillati</taxon>
        <taxon>Actinomycetota</taxon>
        <taxon>Actinomycetes</taxon>
        <taxon>Mycobacteriales</taxon>
        <taxon>Mycobacteriaceae</taxon>
        <taxon>Mycobacterium</taxon>
        <taxon>Mycobacterium simiae complex</taxon>
    </lineage>
</organism>
<name>A0A024K0Z5_9MYCO</name>
<dbReference type="EMBL" id="LQPY01000017">
    <property type="protein sequence ID" value="ORX04869.1"/>
    <property type="molecule type" value="Genomic_DNA"/>
</dbReference>
<reference evidence="2" key="2">
    <citation type="submission" date="2014-04" db="EMBL/GenBank/DDBJ databases">
        <authorList>
            <person name="Xu Y.W."/>
            <person name="Yang Q."/>
        </authorList>
    </citation>
    <scope>NUCLEOTIDE SEQUENCE</scope>
    <source>
        <strain evidence="2">DSM 44626</strain>
    </source>
</reference>
<sequence precursor="true">MKRIVAAALLSGSVALAGLDAGTVGERGTAGGVQVRTGVIEGDPSPANTCNGAPICLPGR</sequence>
<dbReference type="RefSeq" id="WP_036470144.1">
    <property type="nucleotide sequence ID" value="NZ_HG964446.1"/>
</dbReference>
<evidence type="ECO:0000313" key="4">
    <source>
        <dbReference type="Proteomes" id="UP000193710"/>
    </source>
</evidence>
<dbReference type="Proteomes" id="UP000028880">
    <property type="component" value="Unassembled WGS sequence"/>
</dbReference>
<keyword evidence="4" id="KW-1185">Reference proteome</keyword>
<protein>
    <submittedName>
        <fullName evidence="2">Uncharacterized protein</fullName>
    </submittedName>
</protein>
<reference evidence="2" key="1">
    <citation type="journal article" date="2014" name="Genome Announc.">
        <title>Draft Genome Sequence of Mycobacterium triplex DSM 44626.</title>
        <authorList>
            <person name="Sassi M."/>
            <person name="Croce O."/>
            <person name="Robert C."/>
            <person name="Raoult D."/>
            <person name="Drancourt M."/>
        </authorList>
    </citation>
    <scope>NUCLEOTIDE SEQUENCE [LARGE SCALE GENOMIC DNA]</scope>
    <source>
        <strain evidence="2">DSM 44626</strain>
    </source>
</reference>